<comment type="caution">
    <text evidence="10">The sequence shown here is derived from an EMBL/GenBank/DDBJ whole genome shotgun (WGS) entry which is preliminary data.</text>
</comment>
<dbReference type="OrthoDB" id="1932641at2759"/>
<dbReference type="GO" id="GO:0003723">
    <property type="term" value="F:RNA binding"/>
    <property type="evidence" value="ECO:0007669"/>
    <property type="project" value="UniProtKB-KW"/>
</dbReference>
<evidence type="ECO:0000313" key="10">
    <source>
        <dbReference type="EMBL" id="TIB08518.1"/>
    </source>
</evidence>
<protein>
    <recommendedName>
        <fullName evidence="4">Pre-rRNA-processing protein PNO1</fullName>
    </recommendedName>
    <alternativeName>
        <fullName evidence="8">Pre-rRNA-processing protein pno1</fullName>
    </alternativeName>
</protein>
<accession>A0A4T0HTT7</accession>
<dbReference type="CDD" id="cd22391">
    <property type="entry name" value="KH-I_PNO1_rpt1"/>
    <property type="match status" value="1"/>
</dbReference>
<dbReference type="InterPro" id="IPR004087">
    <property type="entry name" value="KH_dom"/>
</dbReference>
<name>A0A4T0HTT7_WALIC</name>
<comment type="function">
    <text evidence="7">Required for small ribosomal subunit (SSU) synthesis. Has a role in the processing of early nucleolar and late cytoplasmic pre-RNA species.</text>
</comment>
<comment type="subcellular location">
    <subcellularLocation>
        <location evidence="1">Nucleus</location>
        <location evidence="1">Nucleolus</location>
    </subcellularLocation>
</comment>
<evidence type="ECO:0000256" key="8">
    <source>
        <dbReference type="ARBA" id="ARBA00071744"/>
    </source>
</evidence>
<proteinExistence type="inferred from homology"/>
<evidence type="ECO:0000256" key="7">
    <source>
        <dbReference type="ARBA" id="ARBA00025554"/>
    </source>
</evidence>
<feature type="domain" description="K Homology" evidence="9">
    <location>
        <begin position="201"/>
        <end position="274"/>
    </location>
</feature>
<dbReference type="GO" id="GO:0005730">
    <property type="term" value="C:nucleolus"/>
    <property type="evidence" value="ECO:0007669"/>
    <property type="project" value="UniProtKB-SubCell"/>
</dbReference>
<organism evidence="10 11">
    <name type="scientific">Wallemia ichthyophaga</name>
    <dbReference type="NCBI Taxonomy" id="245174"/>
    <lineage>
        <taxon>Eukaryota</taxon>
        <taxon>Fungi</taxon>
        <taxon>Dikarya</taxon>
        <taxon>Basidiomycota</taxon>
        <taxon>Wallemiomycotina</taxon>
        <taxon>Wallemiomycetes</taxon>
        <taxon>Wallemiales</taxon>
        <taxon>Wallemiaceae</taxon>
        <taxon>Wallemia</taxon>
    </lineage>
</organism>
<evidence type="ECO:0000256" key="3">
    <source>
        <dbReference type="ARBA" id="ARBA00011420"/>
    </source>
</evidence>
<evidence type="ECO:0000256" key="2">
    <source>
        <dbReference type="ARBA" id="ARBA00007515"/>
    </source>
</evidence>
<dbReference type="PANTHER" id="PTHR12826:SF13">
    <property type="entry name" value="RNA-BINDING PROTEIN PNO1"/>
    <property type="match status" value="1"/>
</dbReference>
<dbReference type="EMBL" id="SPOF01000057">
    <property type="protein sequence ID" value="TIB08518.1"/>
    <property type="molecule type" value="Genomic_DNA"/>
</dbReference>
<dbReference type="FunFam" id="3.30.1370.10:FF:000009">
    <property type="entry name" value="RNA-binding protein PNO1"/>
    <property type="match status" value="1"/>
</dbReference>
<dbReference type="InterPro" id="IPR055211">
    <property type="entry name" value="KH_PNO1_2nd"/>
</dbReference>
<gene>
    <name evidence="10" type="ORF">E3P90_03659</name>
</gene>
<dbReference type="Gene3D" id="3.30.1370.10">
    <property type="entry name" value="K Homology domain, type 1"/>
    <property type="match status" value="1"/>
</dbReference>
<evidence type="ECO:0000256" key="1">
    <source>
        <dbReference type="ARBA" id="ARBA00004604"/>
    </source>
</evidence>
<dbReference type="Proteomes" id="UP000306954">
    <property type="component" value="Unassembled WGS sequence"/>
</dbReference>
<dbReference type="Pfam" id="PF22891">
    <property type="entry name" value="KH_PNO1_2nd"/>
    <property type="match status" value="1"/>
</dbReference>
<dbReference type="CDD" id="cd22392">
    <property type="entry name" value="KH-I_PNO1_rpt2"/>
    <property type="match status" value="1"/>
</dbReference>
<dbReference type="SUPFAM" id="SSF54791">
    <property type="entry name" value="Eukaryotic type KH-domain (KH-domain type I)"/>
    <property type="match status" value="1"/>
</dbReference>
<keyword evidence="5" id="KW-0694">RNA-binding</keyword>
<keyword evidence="6" id="KW-0539">Nucleus</keyword>
<evidence type="ECO:0000256" key="5">
    <source>
        <dbReference type="ARBA" id="ARBA00022884"/>
    </source>
</evidence>
<evidence type="ECO:0000256" key="6">
    <source>
        <dbReference type="ARBA" id="ARBA00023242"/>
    </source>
</evidence>
<sequence length="296" mass="32453">MAAAFQDGILTEASNGGTLNVTAYNSNQQLNNNSNSLLSTLSQLDGIKVHILDTPTFQHTAHLKLTANCAINALATLQNCRNETPMVSTSNETMDTQDVPVFAPAKKTQSTSVDLKGQTRRVLIPGHRMSPLKKDWVNIYGPLVDLLKLQVRMNPQKRAVELRSSKHTNDSGHLQKGADFVKAYALGFAVEDAIALLRLDDLYIDSFEVKDVKSLQGDHLSRAIGRIAGQNGKTKFALENATRTRIVLADTHIHILGAFNNCRLCKDSICSLILGSPPGKVYNHLKVVGARLKQRF</sequence>
<comment type="similarity">
    <text evidence="2">Belongs to the PNO1 family.</text>
</comment>
<comment type="subunit">
    <text evidence="3">Component of the small ribosomal subunit, ribosomal RNA processing complex (SSU RRP complex).</text>
</comment>
<evidence type="ECO:0000259" key="9">
    <source>
        <dbReference type="SMART" id="SM00322"/>
    </source>
</evidence>
<reference evidence="10 11" key="1">
    <citation type="submission" date="2019-03" db="EMBL/GenBank/DDBJ databases">
        <title>Sequencing 23 genomes of Wallemia ichthyophaga.</title>
        <authorList>
            <person name="Gostincar C."/>
        </authorList>
    </citation>
    <scope>NUCLEOTIDE SEQUENCE [LARGE SCALE GENOMIC DNA]</scope>
    <source>
        <strain evidence="10 11">EXF-8621</strain>
    </source>
</reference>
<dbReference type="SMART" id="SM00322">
    <property type="entry name" value="KH"/>
    <property type="match status" value="1"/>
</dbReference>
<dbReference type="AlphaFoldDB" id="A0A4T0HTT7"/>
<dbReference type="PANTHER" id="PTHR12826">
    <property type="entry name" value="RIBONUCLEASE Y"/>
    <property type="match status" value="1"/>
</dbReference>
<evidence type="ECO:0000313" key="11">
    <source>
        <dbReference type="Proteomes" id="UP000306954"/>
    </source>
</evidence>
<evidence type="ECO:0000256" key="4">
    <source>
        <dbReference type="ARBA" id="ARBA00016042"/>
    </source>
</evidence>
<dbReference type="InterPro" id="IPR055212">
    <property type="entry name" value="KH-I_PNO1_first"/>
</dbReference>
<dbReference type="InterPro" id="IPR036612">
    <property type="entry name" value="KH_dom_type_1_sf"/>
</dbReference>